<evidence type="ECO:0000256" key="4">
    <source>
        <dbReference type="ARBA" id="ARBA00022989"/>
    </source>
</evidence>
<feature type="transmembrane region" description="Helical" evidence="6">
    <location>
        <begin position="20"/>
        <end position="44"/>
    </location>
</feature>
<feature type="transmembrane region" description="Helical" evidence="6">
    <location>
        <begin position="137"/>
        <end position="155"/>
    </location>
</feature>
<evidence type="ECO:0000256" key="1">
    <source>
        <dbReference type="ARBA" id="ARBA00004141"/>
    </source>
</evidence>
<evidence type="ECO:0000256" key="5">
    <source>
        <dbReference type="ARBA" id="ARBA00023136"/>
    </source>
</evidence>
<keyword evidence="9" id="KW-1185">Reference proteome</keyword>
<dbReference type="Pfam" id="PF02683">
    <property type="entry name" value="DsbD_TM"/>
    <property type="match status" value="1"/>
</dbReference>
<dbReference type="InterPro" id="IPR003834">
    <property type="entry name" value="Cyt_c_assmbl_TM_dom"/>
</dbReference>
<dbReference type="EMBL" id="BMVG01000030">
    <property type="protein sequence ID" value="GHE11806.1"/>
    <property type="molecule type" value="Genomic_DNA"/>
</dbReference>
<keyword evidence="4 6" id="KW-1133">Transmembrane helix</keyword>
<dbReference type="GO" id="GO:0017004">
    <property type="term" value="P:cytochrome complex assembly"/>
    <property type="evidence" value="ECO:0007669"/>
    <property type="project" value="InterPro"/>
</dbReference>
<sequence length="255" mass="27255">MSATLMLAVGQNQTVLHGALLAAAPIALIGGLVSFFSPCVLPLVPGYLSYVTGVAGTDLGEARRWRMVTGASLFVLGFSAVFISTGALFGSFGWTLQEHKDVLSQVLGVFMILMGVFFMGLMPWFTQREFRFHKRPTTGLVGAPIVGALFGIGWTPCLGPTLSSVNILAMRESSAGRGALLMVVYCIGLGLPFVLAAVAFRKALGAFAWVKRHYVWVMRIGGTMMIVTGVLLLTGAWDSLVQQMQIWSGGFDVGI</sequence>
<dbReference type="Proteomes" id="UP000655443">
    <property type="component" value="Unassembled WGS sequence"/>
</dbReference>
<dbReference type="InterPro" id="IPR051790">
    <property type="entry name" value="Cytochrome_c-biogenesis_DsbD"/>
</dbReference>
<keyword evidence="5 6" id="KW-0472">Membrane</keyword>
<protein>
    <submittedName>
        <fullName evidence="8">Cytochrome C biogenesis protein CcdA</fullName>
    </submittedName>
</protein>
<evidence type="ECO:0000256" key="3">
    <source>
        <dbReference type="ARBA" id="ARBA00022692"/>
    </source>
</evidence>
<feature type="domain" description="Cytochrome C biogenesis protein transmembrane" evidence="7">
    <location>
        <begin position="25"/>
        <end position="228"/>
    </location>
</feature>
<comment type="caution">
    <text evidence="8">The sequence shown here is derived from an EMBL/GenBank/DDBJ whole genome shotgun (WGS) entry which is preliminary data.</text>
</comment>
<dbReference type="PANTHER" id="PTHR31272:SF4">
    <property type="entry name" value="CYTOCHROME C-TYPE BIOGENESIS PROTEIN HI_1454-RELATED"/>
    <property type="match status" value="1"/>
</dbReference>
<feature type="transmembrane region" description="Helical" evidence="6">
    <location>
        <begin position="102"/>
        <end position="125"/>
    </location>
</feature>
<gene>
    <name evidence="8" type="ORF">GCM10010339_72900</name>
</gene>
<evidence type="ECO:0000313" key="9">
    <source>
        <dbReference type="Proteomes" id="UP000655443"/>
    </source>
</evidence>
<proteinExistence type="inferred from homology"/>
<reference evidence="8" key="2">
    <citation type="submission" date="2020-09" db="EMBL/GenBank/DDBJ databases">
        <authorList>
            <person name="Sun Q."/>
            <person name="Ohkuma M."/>
        </authorList>
    </citation>
    <scope>NUCLEOTIDE SEQUENCE</scope>
    <source>
        <strain evidence="8">JCM 4714</strain>
    </source>
</reference>
<dbReference type="GO" id="GO:0016020">
    <property type="term" value="C:membrane"/>
    <property type="evidence" value="ECO:0007669"/>
    <property type="project" value="UniProtKB-SubCell"/>
</dbReference>
<dbReference type="AlphaFoldDB" id="A0A919D6W7"/>
<keyword evidence="3 6" id="KW-0812">Transmembrane</keyword>
<accession>A0A919D6W7</accession>
<evidence type="ECO:0000259" key="7">
    <source>
        <dbReference type="Pfam" id="PF02683"/>
    </source>
</evidence>
<feature type="transmembrane region" description="Helical" evidence="6">
    <location>
        <begin position="175"/>
        <end position="201"/>
    </location>
</feature>
<comment type="similarity">
    <text evidence="2">Belongs to the DsbD family.</text>
</comment>
<evidence type="ECO:0000256" key="2">
    <source>
        <dbReference type="ARBA" id="ARBA00006143"/>
    </source>
</evidence>
<comment type="subcellular location">
    <subcellularLocation>
        <location evidence="1">Membrane</location>
        <topology evidence="1">Multi-pass membrane protein</topology>
    </subcellularLocation>
</comment>
<feature type="transmembrane region" description="Helical" evidence="6">
    <location>
        <begin position="213"/>
        <end position="237"/>
    </location>
</feature>
<feature type="transmembrane region" description="Helical" evidence="6">
    <location>
        <begin position="73"/>
        <end position="96"/>
    </location>
</feature>
<organism evidence="8 9">
    <name type="scientific">Streptomyces alanosinicus</name>
    <dbReference type="NCBI Taxonomy" id="68171"/>
    <lineage>
        <taxon>Bacteria</taxon>
        <taxon>Bacillati</taxon>
        <taxon>Actinomycetota</taxon>
        <taxon>Actinomycetes</taxon>
        <taxon>Kitasatosporales</taxon>
        <taxon>Streptomycetaceae</taxon>
        <taxon>Streptomyces</taxon>
    </lineage>
</organism>
<dbReference type="PANTHER" id="PTHR31272">
    <property type="entry name" value="CYTOCHROME C-TYPE BIOGENESIS PROTEIN HI_1454-RELATED"/>
    <property type="match status" value="1"/>
</dbReference>
<evidence type="ECO:0000313" key="8">
    <source>
        <dbReference type="EMBL" id="GHE11806.1"/>
    </source>
</evidence>
<evidence type="ECO:0000256" key="6">
    <source>
        <dbReference type="SAM" id="Phobius"/>
    </source>
</evidence>
<name>A0A919D6W7_9ACTN</name>
<reference evidence="8" key="1">
    <citation type="journal article" date="2014" name="Int. J. Syst. Evol. Microbiol.">
        <title>Complete genome sequence of Corynebacterium casei LMG S-19264T (=DSM 44701T), isolated from a smear-ripened cheese.</title>
        <authorList>
            <consortium name="US DOE Joint Genome Institute (JGI-PGF)"/>
            <person name="Walter F."/>
            <person name="Albersmeier A."/>
            <person name="Kalinowski J."/>
            <person name="Ruckert C."/>
        </authorList>
    </citation>
    <scope>NUCLEOTIDE SEQUENCE</scope>
    <source>
        <strain evidence="8">JCM 4714</strain>
    </source>
</reference>